<dbReference type="GO" id="GO:0000155">
    <property type="term" value="F:phosphorelay sensor kinase activity"/>
    <property type="evidence" value="ECO:0007669"/>
    <property type="project" value="InterPro"/>
</dbReference>
<keyword evidence="7" id="KW-0812">Transmembrane</keyword>
<evidence type="ECO:0000256" key="2">
    <source>
        <dbReference type="ARBA" id="ARBA00004651"/>
    </source>
</evidence>
<evidence type="ECO:0000256" key="11">
    <source>
        <dbReference type="ARBA" id="ARBA00022989"/>
    </source>
</evidence>
<keyword evidence="5" id="KW-0597">Phosphoprotein</keyword>
<evidence type="ECO:0000256" key="13">
    <source>
        <dbReference type="ARBA" id="ARBA00023136"/>
    </source>
</evidence>
<dbReference type="GO" id="GO:0005886">
    <property type="term" value="C:plasma membrane"/>
    <property type="evidence" value="ECO:0007669"/>
    <property type="project" value="UniProtKB-SubCell"/>
</dbReference>
<protein>
    <recommendedName>
        <fullName evidence="3">histidine kinase</fullName>
        <ecNumber evidence="3">2.7.13.3</ecNumber>
    </recommendedName>
</protein>
<dbReference type="InterPro" id="IPR036890">
    <property type="entry name" value="HATPase_C_sf"/>
</dbReference>
<dbReference type="SUPFAM" id="SSF55874">
    <property type="entry name" value="ATPase domain of HSP90 chaperone/DNA topoisomerase II/histidine kinase"/>
    <property type="match status" value="1"/>
</dbReference>
<name>A0A9D2TWM9_9FIRM</name>
<keyword evidence="11" id="KW-1133">Transmembrane helix</keyword>
<keyword evidence="6" id="KW-0808">Transferase</keyword>
<proteinExistence type="predicted"/>
<dbReference type="InterPro" id="IPR008358">
    <property type="entry name" value="Sig_transdc_His_kin/Pase_MprB"/>
</dbReference>
<dbReference type="Proteomes" id="UP000823892">
    <property type="component" value="Unassembled WGS sequence"/>
</dbReference>
<dbReference type="InterPro" id="IPR050398">
    <property type="entry name" value="HssS/ArlS-like"/>
</dbReference>
<evidence type="ECO:0000259" key="14">
    <source>
        <dbReference type="PROSITE" id="PS50109"/>
    </source>
</evidence>
<evidence type="ECO:0000256" key="1">
    <source>
        <dbReference type="ARBA" id="ARBA00000085"/>
    </source>
</evidence>
<evidence type="ECO:0000256" key="4">
    <source>
        <dbReference type="ARBA" id="ARBA00022475"/>
    </source>
</evidence>
<dbReference type="EC" id="2.7.13.3" evidence="3"/>
<dbReference type="GO" id="GO:0005524">
    <property type="term" value="F:ATP binding"/>
    <property type="evidence" value="ECO:0007669"/>
    <property type="project" value="UniProtKB-KW"/>
</dbReference>
<feature type="domain" description="Histidine kinase" evidence="14">
    <location>
        <begin position="89"/>
        <end position="281"/>
    </location>
</feature>
<dbReference type="CDD" id="cd00082">
    <property type="entry name" value="HisKA"/>
    <property type="match status" value="1"/>
</dbReference>
<gene>
    <name evidence="15" type="ORF">H9914_04420</name>
</gene>
<evidence type="ECO:0000256" key="12">
    <source>
        <dbReference type="ARBA" id="ARBA00023012"/>
    </source>
</evidence>
<comment type="catalytic activity">
    <reaction evidence="1">
        <text>ATP + protein L-histidine = ADP + protein N-phospho-L-histidine.</text>
        <dbReference type="EC" id="2.7.13.3"/>
    </reaction>
</comment>
<evidence type="ECO:0000256" key="9">
    <source>
        <dbReference type="ARBA" id="ARBA00022777"/>
    </source>
</evidence>
<keyword evidence="4" id="KW-1003">Cell membrane</keyword>
<keyword evidence="8" id="KW-0547">Nucleotide-binding</keyword>
<dbReference type="PROSITE" id="PS50109">
    <property type="entry name" value="HIS_KIN"/>
    <property type="match status" value="1"/>
</dbReference>
<keyword evidence="13" id="KW-0472">Membrane</keyword>
<evidence type="ECO:0000256" key="10">
    <source>
        <dbReference type="ARBA" id="ARBA00022840"/>
    </source>
</evidence>
<evidence type="ECO:0000256" key="7">
    <source>
        <dbReference type="ARBA" id="ARBA00022692"/>
    </source>
</evidence>
<keyword evidence="12" id="KW-0902">Two-component regulatory system</keyword>
<dbReference type="EMBL" id="DWUY01000094">
    <property type="protein sequence ID" value="HJD28227.1"/>
    <property type="molecule type" value="Genomic_DNA"/>
</dbReference>
<dbReference type="PANTHER" id="PTHR45528">
    <property type="entry name" value="SENSOR HISTIDINE KINASE CPXA"/>
    <property type="match status" value="1"/>
</dbReference>
<evidence type="ECO:0000256" key="8">
    <source>
        <dbReference type="ARBA" id="ARBA00022741"/>
    </source>
</evidence>
<dbReference type="InterPro" id="IPR003661">
    <property type="entry name" value="HisK_dim/P_dom"/>
</dbReference>
<keyword evidence="9 15" id="KW-0418">Kinase</keyword>
<evidence type="ECO:0000313" key="16">
    <source>
        <dbReference type="Proteomes" id="UP000823892"/>
    </source>
</evidence>
<dbReference type="Pfam" id="PF02518">
    <property type="entry name" value="HATPase_c"/>
    <property type="match status" value="1"/>
</dbReference>
<reference evidence="15" key="2">
    <citation type="submission" date="2021-04" db="EMBL/GenBank/DDBJ databases">
        <authorList>
            <person name="Gilroy R."/>
        </authorList>
    </citation>
    <scope>NUCLEOTIDE SEQUENCE</scope>
    <source>
        <strain evidence="15">ChiBcec6-4105</strain>
    </source>
</reference>
<dbReference type="Pfam" id="PF00512">
    <property type="entry name" value="HisKA"/>
    <property type="match status" value="1"/>
</dbReference>
<dbReference type="AlphaFoldDB" id="A0A9D2TWM9"/>
<dbReference type="Gene3D" id="1.10.287.130">
    <property type="match status" value="1"/>
</dbReference>
<dbReference type="SMART" id="SM00387">
    <property type="entry name" value="HATPase_c"/>
    <property type="match status" value="1"/>
</dbReference>
<comment type="subcellular location">
    <subcellularLocation>
        <location evidence="2">Cell membrane</location>
        <topology evidence="2">Multi-pass membrane protein</topology>
    </subcellularLocation>
</comment>
<dbReference type="SMART" id="SM00388">
    <property type="entry name" value="HisKA"/>
    <property type="match status" value="1"/>
</dbReference>
<dbReference type="PRINTS" id="PR01780">
    <property type="entry name" value="LANTIREGPROT"/>
</dbReference>
<sequence length="300" mass="33911">MIKTVLLILFALLFCLSLAALLLYRRQVRGLSQQLKNLEPGSNQRLTCSVRDRNFLSLCRLINTYIDSQQKLVLQALEAEEELKYTIASVSHDIRTPLTGASGYMQMVEKTEDPEKKKEYCRIVRGRLKDLEQLLDQLFLYTRLTSKELPLYMEPVSLFPLVCEVLTGFYGKFQEQDREPSLDFQEESIQIQGDSSQLKRVLGNLVSNSLSYGLGTLFILQKGTTLTLSNKVKDPESIDPDQMFARFYRGDPSRNTSKGSHAGLGLSIARELTQAMGGKIEARLQGDILEIILTFQGASR</sequence>
<dbReference type="Gene3D" id="3.30.565.10">
    <property type="entry name" value="Histidine kinase-like ATPase, C-terminal domain"/>
    <property type="match status" value="1"/>
</dbReference>
<evidence type="ECO:0000256" key="5">
    <source>
        <dbReference type="ARBA" id="ARBA00022553"/>
    </source>
</evidence>
<organism evidence="15 16">
    <name type="scientific">Candidatus Blautia avicola</name>
    <dbReference type="NCBI Taxonomy" id="2838483"/>
    <lineage>
        <taxon>Bacteria</taxon>
        <taxon>Bacillati</taxon>
        <taxon>Bacillota</taxon>
        <taxon>Clostridia</taxon>
        <taxon>Lachnospirales</taxon>
        <taxon>Lachnospiraceae</taxon>
        <taxon>Blautia</taxon>
    </lineage>
</organism>
<evidence type="ECO:0000256" key="6">
    <source>
        <dbReference type="ARBA" id="ARBA00022679"/>
    </source>
</evidence>
<comment type="caution">
    <text evidence="15">The sequence shown here is derived from an EMBL/GenBank/DDBJ whole genome shotgun (WGS) entry which is preliminary data.</text>
</comment>
<dbReference type="SUPFAM" id="SSF47384">
    <property type="entry name" value="Homodimeric domain of signal transducing histidine kinase"/>
    <property type="match status" value="1"/>
</dbReference>
<evidence type="ECO:0000313" key="15">
    <source>
        <dbReference type="EMBL" id="HJD28227.1"/>
    </source>
</evidence>
<dbReference type="InterPro" id="IPR005467">
    <property type="entry name" value="His_kinase_dom"/>
</dbReference>
<dbReference type="PANTHER" id="PTHR45528:SF1">
    <property type="entry name" value="SENSOR HISTIDINE KINASE CPXA"/>
    <property type="match status" value="1"/>
</dbReference>
<accession>A0A9D2TWM9</accession>
<evidence type="ECO:0000256" key="3">
    <source>
        <dbReference type="ARBA" id="ARBA00012438"/>
    </source>
</evidence>
<keyword evidence="10" id="KW-0067">ATP-binding</keyword>
<reference evidence="15" key="1">
    <citation type="journal article" date="2021" name="PeerJ">
        <title>Extensive microbial diversity within the chicken gut microbiome revealed by metagenomics and culture.</title>
        <authorList>
            <person name="Gilroy R."/>
            <person name="Ravi A."/>
            <person name="Getino M."/>
            <person name="Pursley I."/>
            <person name="Horton D.L."/>
            <person name="Alikhan N.F."/>
            <person name="Baker D."/>
            <person name="Gharbi K."/>
            <person name="Hall N."/>
            <person name="Watson M."/>
            <person name="Adriaenssens E.M."/>
            <person name="Foster-Nyarko E."/>
            <person name="Jarju S."/>
            <person name="Secka A."/>
            <person name="Antonio M."/>
            <person name="Oren A."/>
            <person name="Chaudhuri R.R."/>
            <person name="La Ragione R."/>
            <person name="Hildebrand F."/>
            <person name="Pallen M.J."/>
        </authorList>
    </citation>
    <scope>NUCLEOTIDE SEQUENCE</scope>
    <source>
        <strain evidence="15">ChiBcec6-4105</strain>
    </source>
</reference>
<dbReference type="InterPro" id="IPR036097">
    <property type="entry name" value="HisK_dim/P_sf"/>
</dbReference>
<dbReference type="InterPro" id="IPR003594">
    <property type="entry name" value="HATPase_dom"/>
</dbReference>